<dbReference type="Proteomes" id="UP000830167">
    <property type="component" value="Chromosome"/>
</dbReference>
<accession>A0ABY4CDZ3</accession>
<keyword evidence="2" id="KW-1185">Reference proteome</keyword>
<reference evidence="1" key="1">
    <citation type="submission" date="2021-12" db="EMBL/GenBank/DDBJ databases">
        <title>Alicyclobacillaceae gen. nov., sp. nov., isolated from chalcocite enrichment system.</title>
        <authorList>
            <person name="Jiang Z."/>
        </authorList>
    </citation>
    <scope>NUCLEOTIDE SEQUENCE</scope>
    <source>
        <strain evidence="1">MYW30-H2</strain>
    </source>
</reference>
<proteinExistence type="predicted"/>
<organism evidence="1 2">
    <name type="scientific">Fodinisporobacter ferrooxydans</name>
    <dbReference type="NCBI Taxonomy" id="2901836"/>
    <lineage>
        <taxon>Bacteria</taxon>
        <taxon>Bacillati</taxon>
        <taxon>Bacillota</taxon>
        <taxon>Bacilli</taxon>
        <taxon>Bacillales</taxon>
        <taxon>Alicyclobacillaceae</taxon>
        <taxon>Fodinisporobacter</taxon>
    </lineage>
</organism>
<name>A0ABY4CDZ3_9BACL</name>
<sequence>MVHAHKIRMKGAHVQIVLTDEIRARLLELLHGTTDCIVLDEVMIRSIRIHKVYSSGVKYAEAKYDHIKVDSIRVDHVPPYHIPLR</sequence>
<evidence type="ECO:0000313" key="2">
    <source>
        <dbReference type="Proteomes" id="UP000830167"/>
    </source>
</evidence>
<dbReference type="RefSeq" id="WP_347435273.1">
    <property type="nucleotide sequence ID" value="NZ_CP089291.1"/>
</dbReference>
<dbReference type="EMBL" id="CP089291">
    <property type="protein sequence ID" value="UOF88599.1"/>
    <property type="molecule type" value="Genomic_DNA"/>
</dbReference>
<protein>
    <submittedName>
        <fullName evidence="1">Uncharacterized protein</fullName>
    </submittedName>
</protein>
<gene>
    <name evidence="1" type="ORF">LSG31_11585</name>
</gene>
<evidence type="ECO:0000313" key="1">
    <source>
        <dbReference type="EMBL" id="UOF88599.1"/>
    </source>
</evidence>